<comment type="function">
    <text evidence="10">Recognizes glycoproteins with minor folding defects. Reglucosylates single N-glycans near the misfolded part of the protein, thus providing quality control for protein folding in the endoplasmic reticulum. Reglucosylated proteins are recognized by calreticulin for recycling to the endoplasmic reticulum and refolding or degradation.</text>
</comment>
<organism evidence="19 20">
    <name type="scientific">Acanthaster planci</name>
    <name type="common">Crown-of-thorns starfish</name>
    <dbReference type="NCBI Taxonomy" id="133434"/>
    <lineage>
        <taxon>Eukaryota</taxon>
        <taxon>Metazoa</taxon>
        <taxon>Echinodermata</taxon>
        <taxon>Eleutherozoa</taxon>
        <taxon>Asterozoa</taxon>
        <taxon>Asteroidea</taxon>
        <taxon>Valvatacea</taxon>
        <taxon>Valvatida</taxon>
        <taxon>Acanthasteridae</taxon>
        <taxon>Acanthaster</taxon>
    </lineage>
</organism>
<evidence type="ECO:0000256" key="3">
    <source>
        <dbReference type="ARBA" id="ARBA00004922"/>
    </source>
</evidence>
<dbReference type="InterPro" id="IPR040497">
    <property type="entry name" value="Glyco_transf_24"/>
</dbReference>
<dbReference type="Pfam" id="PF18404">
    <property type="entry name" value="Glyco_transf_24"/>
    <property type="match status" value="1"/>
</dbReference>
<keyword evidence="9" id="KW-0325">Glycoprotein</keyword>
<dbReference type="InterPro" id="IPR040694">
    <property type="entry name" value="UGGT_TRXL_2"/>
</dbReference>
<dbReference type="PANTHER" id="PTHR11226">
    <property type="entry name" value="UDP-GLUCOSE GLYCOPROTEIN:GLUCOSYLTRANSFERASE"/>
    <property type="match status" value="1"/>
</dbReference>
<dbReference type="GO" id="GO:0018279">
    <property type="term" value="P:protein N-linked glycosylation via asparagine"/>
    <property type="evidence" value="ECO:0007669"/>
    <property type="project" value="TreeGrafter"/>
</dbReference>
<keyword evidence="8" id="KW-0256">Endoplasmic reticulum</keyword>
<sequence>MAASSEMAWPRFCSVLLLVLLQALRSSSIKSKPITTSLQAKWPATPLVAEASEFLADKGVESFWSFVDSLSELRDGDVGETDESKYAFVMKFAGRLLSDTERDLLKLTLSIHSYSPKIEMFNQIAQDLPPPSGCDAFVHVHGQVTCSLTDMAELIASAPERAKPNVYAVDHRYPRSQNNSITVILYGHIGNLRSQVKHFHQRLKGLANKGTVQYVLRHFVKDQSAQRIRLSGYGVELAIKSTEYKAVDDTEVKEGDGHSQDEEDNAPDEVQGFIFSKLKELHPDLVDNLNSFRASLLESNRKMVPLKVWQLQTIAFQAAQRVLSSPTKDALRVLREISQNFPLLASSLVKTQVKDEVRKEITENQKIFEATYGVGEGDTIMMLNGLVIDTDVAEPFLLLELLRSESQILDGLYSLGVSGEASGQLMRVQVASHDGTYAVDIRDNSVLYLNDLEKDERYAHWPSGVQEFLRPMFPGMLRQIKKNVFHLIFMLDPTQPESLQFLQQAEMFVLNEIPVTVGVVFVVSKEDEVNWREDAGVAMMRAFNFAMIDGGSPQALDLLIKILTAAEDEVVTPENVVQTFKKMFPGEDLDEILGPGTEYDDRRQDGKAYFERTGLGSLPQVMMNGVPFTSKQLQPDEFEESVVTAILMATPDLQRAVYRGKINDRTNLMDYLMAQPNVMPRLNPRILADDTRLLDLTAQPGDLPNLSLSVFQGLSTSGQTAAVTNSMKYLTKKDDLSLRPVSMWIVCDLETTEGRMLVSNANKYMKTSNTLRIGVISNTADSSDNRQWLARAIHSVQKTQTRNHAKNFINKLLKEENYQSIEGGKTKVEDYEVHGMNMGAFKQAFKESEFLKIQRVFSDKVLHLLPGQRAVIASGRVFGPLSQDEQFTEDDFSLAEKLILQTSAASVKKKMEKLASNFASTGDSLSDLTLKVDALLASNSRQEGRKEVSFWRDKHSVIDIPPRDQSKPCFDIVAILDPLSSQAQKWSHILGVLKEVINVKIRIFMNPKDKLSEMPLKRFYRYVLEPELSFRVDSSLTAGPMAKFSDMPPDTLLTLNLLTPESWLVEPVRTAHDLDNIKLSESEMGIHGQYELEYLLVEGHCFDQASGQPPRGLQFTLGNQQEPVIQDTIVMANLGYFQLKANPGAWLLRLRHGRSADIYQVSGHEGTDSLPGVNDTIITMDSFKSKIIKIKVNKKPGKEDESLLSDSQTDKRVAGGIWDSLSSFVSSLTGSGGKEGDSDQDKTLNIFSIASGHLYERFLRIMMLSVLKNTKSPVKFWFLKNYLSPTFKEFIPHMAAEYGFEYELVQYKWPRWLHQQTEKQRLIWGYKILFLDVLFPLDVKKIIFVDADQIVRADLQELANLNLQGAPYGYTPFCASRREMDGFRFWNSGYWKSHLAGRKYHISALYVVDLVKFRKIAAGDRLRGQYQALSQDPNSLSNLDQDLPNNMIHQVAIHSLPQEWLWCETWCSDAEKPAAKTIDLCNNPLTKEPKLESAVRIVPEWTGYDNEIKALQERVAQGLTTQSVGGDKTQANPADDHTEL</sequence>
<feature type="compositionally biased region" description="Polar residues" evidence="12">
    <location>
        <begin position="1519"/>
        <end position="1532"/>
    </location>
</feature>
<dbReference type="Pfam" id="PF18401">
    <property type="entry name" value="Thioredoxin_13"/>
    <property type="match status" value="1"/>
</dbReference>
<comment type="similarity">
    <text evidence="4">Belongs to the glycosyltransferase 8 family.</text>
</comment>
<dbReference type="Proteomes" id="UP000694845">
    <property type="component" value="Unplaced"/>
</dbReference>
<proteinExistence type="inferred from homology"/>
<evidence type="ECO:0000259" key="18">
    <source>
        <dbReference type="Pfam" id="PF18404"/>
    </source>
</evidence>
<feature type="domain" description="UGGT thioredoxin-like" evidence="14">
    <location>
        <begin position="44"/>
        <end position="225"/>
    </location>
</feature>
<dbReference type="Pfam" id="PF18403">
    <property type="entry name" value="Thioredoxin_15"/>
    <property type="match status" value="1"/>
</dbReference>
<evidence type="ECO:0000256" key="13">
    <source>
        <dbReference type="SAM" id="SignalP"/>
    </source>
</evidence>
<feature type="signal peptide" evidence="13">
    <location>
        <begin position="1"/>
        <end position="31"/>
    </location>
</feature>
<comment type="subcellular location">
    <subcellularLocation>
        <location evidence="2">Endoplasmic reticulum lumen</location>
    </subcellularLocation>
</comment>
<dbReference type="InterPro" id="IPR029044">
    <property type="entry name" value="Nucleotide-diphossugar_trans"/>
</dbReference>
<dbReference type="InterPro" id="IPR009448">
    <property type="entry name" value="UDP-g_GGtrans"/>
</dbReference>
<evidence type="ECO:0000259" key="17">
    <source>
        <dbReference type="Pfam" id="PF18403"/>
    </source>
</evidence>
<feature type="region of interest" description="Disordered" evidence="12">
    <location>
        <begin position="1519"/>
        <end position="1540"/>
    </location>
</feature>
<dbReference type="Pfam" id="PF18402">
    <property type="entry name" value="Thioredoxin_14"/>
    <property type="match status" value="1"/>
</dbReference>
<evidence type="ECO:0000313" key="19">
    <source>
        <dbReference type="Proteomes" id="UP000694845"/>
    </source>
</evidence>
<reference evidence="20" key="1">
    <citation type="submission" date="2025-08" db="UniProtKB">
        <authorList>
            <consortium name="RefSeq"/>
        </authorList>
    </citation>
    <scope>IDENTIFICATION</scope>
</reference>
<evidence type="ECO:0000256" key="4">
    <source>
        <dbReference type="ARBA" id="ARBA00006351"/>
    </source>
</evidence>
<keyword evidence="7 13" id="KW-0732">Signal</keyword>
<dbReference type="Pfam" id="PF06427">
    <property type="entry name" value="UDP-g_GGTase"/>
    <property type="match status" value="1"/>
</dbReference>
<evidence type="ECO:0000259" key="16">
    <source>
        <dbReference type="Pfam" id="PF18402"/>
    </source>
</evidence>
<dbReference type="GO" id="GO:0003980">
    <property type="term" value="F:UDP-glucose:glycoprotein glucosyltransferase activity"/>
    <property type="evidence" value="ECO:0007669"/>
    <property type="project" value="InterPro"/>
</dbReference>
<evidence type="ECO:0000256" key="1">
    <source>
        <dbReference type="ARBA" id="ARBA00001913"/>
    </source>
</evidence>
<dbReference type="InterPro" id="IPR040693">
    <property type="entry name" value="UGGT_TRXL_1"/>
</dbReference>
<evidence type="ECO:0000256" key="6">
    <source>
        <dbReference type="ARBA" id="ARBA00022679"/>
    </source>
</evidence>
<feature type="chain" id="PRO_5034496063" evidence="13">
    <location>
        <begin position="32"/>
        <end position="1540"/>
    </location>
</feature>
<evidence type="ECO:0000256" key="11">
    <source>
        <dbReference type="ARBA" id="ARBA00048456"/>
    </source>
</evidence>
<keyword evidence="19" id="KW-1185">Reference proteome</keyword>
<keyword evidence="6" id="KW-0808">Transferase</keyword>
<name>A0A8B7YPR5_ACAPL</name>
<dbReference type="GO" id="GO:0036503">
    <property type="term" value="P:ERAD pathway"/>
    <property type="evidence" value="ECO:0007669"/>
    <property type="project" value="TreeGrafter"/>
</dbReference>
<evidence type="ECO:0000259" key="14">
    <source>
        <dbReference type="Pfam" id="PF18400"/>
    </source>
</evidence>
<evidence type="ECO:0000256" key="7">
    <source>
        <dbReference type="ARBA" id="ARBA00022729"/>
    </source>
</evidence>
<dbReference type="Pfam" id="PF18400">
    <property type="entry name" value="Thioredoxin_12"/>
    <property type="match status" value="1"/>
</dbReference>
<dbReference type="FunFam" id="3.90.550.10:FF:000004">
    <property type="entry name" value="UDP-glucose glycoprotein glucosyltransferase 1"/>
    <property type="match status" value="1"/>
</dbReference>
<dbReference type="RefSeq" id="XP_022095269.1">
    <property type="nucleotide sequence ID" value="XM_022239577.1"/>
</dbReference>
<evidence type="ECO:0000256" key="8">
    <source>
        <dbReference type="ARBA" id="ARBA00022824"/>
    </source>
</evidence>
<comment type="cofactor">
    <cofactor evidence="1">
        <name>Ca(2+)</name>
        <dbReference type="ChEBI" id="CHEBI:29108"/>
    </cofactor>
</comment>
<dbReference type="InterPro" id="IPR040525">
    <property type="entry name" value="UGGT_TRXL_4"/>
</dbReference>
<dbReference type="OrthoDB" id="27683at2759"/>
<feature type="domain" description="UGGT thioredoxin-like" evidence="16">
    <location>
        <begin position="439"/>
        <end position="686"/>
    </location>
</feature>
<evidence type="ECO:0000256" key="9">
    <source>
        <dbReference type="ARBA" id="ARBA00023180"/>
    </source>
</evidence>
<protein>
    <submittedName>
        <fullName evidence="20">UDP-glucose:glycoprotein glucosyltransferase 1-like isoform X1</fullName>
    </submittedName>
</protein>
<dbReference type="UniPathway" id="UPA00378"/>
<dbReference type="InterPro" id="IPR040692">
    <property type="entry name" value="UGGT_TRXL_3"/>
</dbReference>
<feature type="domain" description="UGGT thioredoxin-like" evidence="15">
    <location>
        <begin position="299"/>
        <end position="429"/>
    </location>
</feature>
<evidence type="ECO:0000256" key="2">
    <source>
        <dbReference type="ARBA" id="ARBA00004319"/>
    </source>
</evidence>
<evidence type="ECO:0000256" key="5">
    <source>
        <dbReference type="ARBA" id="ARBA00022676"/>
    </source>
</evidence>
<evidence type="ECO:0000256" key="12">
    <source>
        <dbReference type="SAM" id="MobiDB-lite"/>
    </source>
</evidence>
<evidence type="ECO:0000313" key="20">
    <source>
        <dbReference type="RefSeq" id="XP_022095269.1"/>
    </source>
</evidence>
<dbReference type="PANTHER" id="PTHR11226:SF0">
    <property type="entry name" value="UDP-GLUCOSE:GLYCOPROTEIN GLUCOSYLTRANSFERASE"/>
    <property type="match status" value="1"/>
</dbReference>
<comment type="pathway">
    <text evidence="3">Protein modification; protein glycosylation.</text>
</comment>
<evidence type="ECO:0000256" key="10">
    <source>
        <dbReference type="ARBA" id="ARBA00045874"/>
    </source>
</evidence>
<keyword evidence="5" id="KW-0328">Glycosyltransferase</keyword>
<dbReference type="SUPFAM" id="SSF53448">
    <property type="entry name" value="Nucleotide-diphospho-sugar transferases"/>
    <property type="match status" value="1"/>
</dbReference>
<gene>
    <name evidence="20" type="primary">LOC110981747</name>
</gene>
<dbReference type="GO" id="GO:0051082">
    <property type="term" value="F:unfolded protein binding"/>
    <property type="evidence" value="ECO:0007669"/>
    <property type="project" value="TreeGrafter"/>
</dbReference>
<evidence type="ECO:0000259" key="15">
    <source>
        <dbReference type="Pfam" id="PF18401"/>
    </source>
</evidence>
<dbReference type="CDD" id="cd06432">
    <property type="entry name" value="GT8_HUGT1_C_like"/>
    <property type="match status" value="1"/>
</dbReference>
<feature type="domain" description="Glucosyltransferase 24 catalytic" evidence="18">
    <location>
        <begin position="1244"/>
        <end position="1511"/>
    </location>
</feature>
<dbReference type="KEGG" id="aplc:110981747"/>
<dbReference type="GeneID" id="110981747"/>
<feature type="domain" description="UDP-glucose:glycoprotein glucosyltransferase thioredoxin-like" evidence="17">
    <location>
        <begin position="718"/>
        <end position="937"/>
    </location>
</feature>
<dbReference type="GO" id="GO:0005788">
    <property type="term" value="C:endoplasmic reticulum lumen"/>
    <property type="evidence" value="ECO:0007669"/>
    <property type="project" value="UniProtKB-SubCell"/>
</dbReference>
<comment type="catalytic activity">
    <reaction evidence="11">
        <text>N(4)-(alpha-D-Man-(1-&gt;2)-alpha-D-Man-(1-&gt;2)-alpha-D-Man-(1-&gt;3)-[alpha-D-Man-(1-&gt;2)-alpha-D-Man-(1-&gt;3)-[alpha-D-Man-(1-&gt;2)-alpha-D-Man-(1-&gt;6)]-alpha-D-Man-(1-&gt;6)]-beta-D-Man-(1-&gt;4)-beta-D-GlcNAc-(1-&gt;4)-beta-D-GlcNAc)-L-asparaginyl-[protein] (N-glucan mannose isomer 9A1,2,3B1,2,3) + UDP-alpha-D-glucose = N(4)-(alpha-D-Glc-(1-&gt;3)-alpha-D-Man-(1-&gt;2)-alpha-D-Man-(1-&gt;2)-alpha-D-Man-(1-&gt;3)-[alpha-D-Man-(1-&gt;2)-alpha-D-Man-(1-&gt;3)-[alpha-D-Man-(1-&gt;2)-alpha-D-Man-(1-&gt;6)]-alpha-D-Man-(1-&gt;6)]-beta-D-Man-(1-&gt;4)-beta-D-GlcNAc-(1-&gt;4)-beta-D-GlcNAc)-L-asparaginyl-[protein] + UDP + H(+)</text>
        <dbReference type="Rhea" id="RHEA:61304"/>
        <dbReference type="Rhea" id="RHEA-COMP:14356"/>
        <dbReference type="Rhea" id="RHEA-COMP:14357"/>
        <dbReference type="ChEBI" id="CHEBI:15378"/>
        <dbReference type="ChEBI" id="CHEBI:58223"/>
        <dbReference type="ChEBI" id="CHEBI:58885"/>
        <dbReference type="ChEBI" id="CHEBI:59080"/>
        <dbReference type="ChEBI" id="CHEBI:139493"/>
    </reaction>
</comment>
<accession>A0A8B7YPR5</accession>
<dbReference type="Gene3D" id="3.90.550.10">
    <property type="entry name" value="Spore Coat Polysaccharide Biosynthesis Protein SpsA, Chain A"/>
    <property type="match status" value="1"/>
</dbReference>